<dbReference type="InterPro" id="IPR018842">
    <property type="entry name" value="YkuI_C"/>
</dbReference>
<keyword evidence="3" id="KW-1185">Reference proteome</keyword>
<evidence type="ECO:0000259" key="1">
    <source>
        <dbReference type="PROSITE" id="PS50883"/>
    </source>
</evidence>
<dbReference type="Gene3D" id="3.30.450.20">
    <property type="entry name" value="PAS domain"/>
    <property type="match status" value="1"/>
</dbReference>
<dbReference type="InterPro" id="IPR001633">
    <property type="entry name" value="EAL_dom"/>
</dbReference>
<dbReference type="PANTHER" id="PTHR33121:SF82">
    <property type="entry name" value="SIGNAL TRANSDUCTION PROTEIN CONTAINING A EAL DOMAIN"/>
    <property type="match status" value="1"/>
</dbReference>
<dbReference type="InterPro" id="IPR050706">
    <property type="entry name" value="Cyclic-di-GMP_PDE-like"/>
</dbReference>
<evidence type="ECO:0000313" key="3">
    <source>
        <dbReference type="Proteomes" id="UP000184529"/>
    </source>
</evidence>
<accession>A0A1M6AQA1</accession>
<dbReference type="InterPro" id="IPR029151">
    <property type="entry name" value="Sensor-like_sf"/>
</dbReference>
<dbReference type="PANTHER" id="PTHR33121">
    <property type="entry name" value="CYCLIC DI-GMP PHOSPHODIESTERASE PDEF"/>
    <property type="match status" value="1"/>
</dbReference>
<name>A0A1M6AQA1_9FIRM</name>
<dbReference type="SUPFAM" id="SSF141868">
    <property type="entry name" value="EAL domain-like"/>
    <property type="match status" value="1"/>
</dbReference>
<organism evidence="2 3">
    <name type="scientific">Desulfofundulus thermosubterraneus DSM 16057</name>
    <dbReference type="NCBI Taxonomy" id="1121432"/>
    <lineage>
        <taxon>Bacteria</taxon>
        <taxon>Bacillati</taxon>
        <taxon>Bacillota</taxon>
        <taxon>Clostridia</taxon>
        <taxon>Eubacteriales</taxon>
        <taxon>Peptococcaceae</taxon>
        <taxon>Desulfofundulus</taxon>
    </lineage>
</organism>
<dbReference type="CDD" id="cd01948">
    <property type="entry name" value="EAL"/>
    <property type="match status" value="1"/>
</dbReference>
<dbReference type="Pfam" id="PF10388">
    <property type="entry name" value="YkuI_C"/>
    <property type="match status" value="1"/>
</dbReference>
<dbReference type="Pfam" id="PF00563">
    <property type="entry name" value="EAL"/>
    <property type="match status" value="1"/>
</dbReference>
<reference evidence="3" key="1">
    <citation type="submission" date="2016-11" db="EMBL/GenBank/DDBJ databases">
        <authorList>
            <person name="Varghese N."/>
            <person name="Submissions S."/>
        </authorList>
    </citation>
    <scope>NUCLEOTIDE SEQUENCE [LARGE SCALE GENOMIC DNA]</scope>
    <source>
        <strain evidence="3">DSM 16057</strain>
    </source>
</reference>
<dbReference type="RefSeq" id="WP_072866923.1">
    <property type="nucleotide sequence ID" value="NZ_FQZM01000003.1"/>
</dbReference>
<dbReference type="Proteomes" id="UP000184529">
    <property type="component" value="Unassembled WGS sequence"/>
</dbReference>
<protein>
    <submittedName>
        <fullName evidence="2">EAL domain, c-di-GMP-specific phosphodiesterase class I (Or its enzymatically inactive variant)</fullName>
    </submittedName>
</protein>
<dbReference type="SUPFAM" id="SSF103190">
    <property type="entry name" value="Sensory domain-like"/>
    <property type="match status" value="1"/>
</dbReference>
<gene>
    <name evidence="2" type="ORF">SAMN02745219_00235</name>
</gene>
<dbReference type="PROSITE" id="PS50883">
    <property type="entry name" value="EAL"/>
    <property type="match status" value="1"/>
</dbReference>
<evidence type="ECO:0000313" key="2">
    <source>
        <dbReference type="EMBL" id="SHI38656.1"/>
    </source>
</evidence>
<proteinExistence type="predicted"/>
<feature type="domain" description="EAL" evidence="1">
    <location>
        <begin position="1"/>
        <end position="244"/>
    </location>
</feature>
<dbReference type="SMART" id="SM00052">
    <property type="entry name" value="EAL"/>
    <property type="match status" value="1"/>
</dbReference>
<dbReference type="OrthoDB" id="9813903at2"/>
<dbReference type="InterPro" id="IPR035919">
    <property type="entry name" value="EAL_sf"/>
</dbReference>
<dbReference type="GO" id="GO:0071111">
    <property type="term" value="F:cyclic-guanylate-specific phosphodiesterase activity"/>
    <property type="evidence" value="ECO:0007669"/>
    <property type="project" value="InterPro"/>
</dbReference>
<dbReference type="Gene3D" id="3.20.20.450">
    <property type="entry name" value="EAL domain"/>
    <property type="match status" value="1"/>
</dbReference>
<sequence length="390" mass="45145">MNTEAQICPFFQPVLAVDTYSIWGYEVLGRKVTPQGVESLGGFFHDPAVPVEEKLEVDRLVRRKALKFFKQSGRNTRLFLNIQPQWLCPFMGQERKFPTLEYLEEFGISAGQIVVEISETEFCADIESLSILVARYREAGCRIAVDDVGRGFNNLERIIATRPDFLKVDTLLVRKSMQEESARYLLEALGYFAEKSGLSLILEGIEDAELLRLGLEIGARYYQGFFLAPPAPRLAETAGLAELMKREVEGYVRDEIQWRTRRWREAEELDKLLKNLRFSGTTQNLDEYIGRLMYCLPGYCFRIYVCDGYGYQKTPNFTRNPCGGWTVSGEYLNRNWSWRPYFPRGITFARQLGKGIASEPYFDLETRLKIWTFCYFLGDDLYLFIDSRVN</sequence>
<dbReference type="AlphaFoldDB" id="A0A1M6AQA1"/>
<dbReference type="STRING" id="1121432.SAMN02745219_00235"/>
<dbReference type="EMBL" id="FQZM01000003">
    <property type="protein sequence ID" value="SHI38656.1"/>
    <property type="molecule type" value="Genomic_DNA"/>
</dbReference>